<protein>
    <submittedName>
        <fullName evidence="3">DUF4145 domain-containing protein</fullName>
    </submittedName>
</protein>
<reference evidence="3 4" key="1">
    <citation type="submission" date="2019-02" db="EMBL/GenBank/DDBJ databases">
        <title>Current taxonomic status of genus Agrobacterium and description of Agrobacterium cavarae sp. nov. isolated from maize roots.</title>
        <authorList>
            <person name="Flores-Felix J.D."/>
            <person name="Menendez E."/>
            <person name="Ramirez-Bahena M.H."/>
            <person name="Garcia-Fraile P."/>
            <person name="Velazquez E."/>
        </authorList>
    </citation>
    <scope>NUCLEOTIDE SEQUENCE [LARGE SCALE GENOMIC DNA]</scope>
    <source>
        <strain evidence="3 4">RZME10</strain>
    </source>
</reference>
<dbReference type="Proteomes" id="UP000294239">
    <property type="component" value="Unassembled WGS sequence"/>
</dbReference>
<dbReference type="RefSeq" id="WP_130977480.1">
    <property type="nucleotide sequence ID" value="NZ_SISF01000025.1"/>
</dbReference>
<dbReference type="Pfam" id="PF13643">
    <property type="entry name" value="DUF4145"/>
    <property type="match status" value="1"/>
</dbReference>
<accession>A0ABY1YB74</accession>
<dbReference type="GeneID" id="301040807"/>
<evidence type="ECO:0000259" key="1">
    <source>
        <dbReference type="Pfam" id="PF13643"/>
    </source>
</evidence>
<proteinExistence type="predicted"/>
<feature type="domain" description="DUF4145" evidence="1">
    <location>
        <begin position="114"/>
        <end position="199"/>
    </location>
</feature>
<dbReference type="Pfam" id="PF18899">
    <property type="entry name" value="DUF5655"/>
    <property type="match status" value="1"/>
</dbReference>
<sequence length="352" mass="39953">MANETIEKFFCNECKRHNRHFIRAEHKNEEHDYRSGTDLTSRYLIAECCGCEHVALIRKTHFSENVDQFQDPSTGAVYLEKLWDEEIYPPVTYRASPTWFDDLPDDTLRAISAEIYKSLQSGSYYLATFGSRTLIDRLIVLTVGDKGNFPRGLQALQDEGKLSLHEREILSPIVDAGNAAAHRGWAPTKEQIAVILDTVEGLIHRLLVLPKLAEELEEAVPSRNAGVKVVAGKPVVTVNDKIDAAPKHLRAIYDELSRMLRGLGDDVTVHPQKHYMAFRRNRNFASVQIYNQKRVVRVYLNLDPDTVELYPTMMRDVRQIGHFGTGDLEITIKSMEDLKKVSPMIIASFDAS</sequence>
<keyword evidence="4" id="KW-1185">Reference proteome</keyword>
<evidence type="ECO:0000259" key="2">
    <source>
        <dbReference type="Pfam" id="PF18899"/>
    </source>
</evidence>
<feature type="domain" description="DUF5655" evidence="2">
    <location>
        <begin position="240"/>
        <end position="350"/>
    </location>
</feature>
<evidence type="ECO:0000313" key="3">
    <source>
        <dbReference type="EMBL" id="TBN15069.1"/>
    </source>
</evidence>
<dbReference type="InterPro" id="IPR043714">
    <property type="entry name" value="DUF5655"/>
</dbReference>
<comment type="caution">
    <text evidence="3">The sequence shown here is derived from an EMBL/GenBank/DDBJ whole genome shotgun (WGS) entry which is preliminary data.</text>
</comment>
<gene>
    <name evidence="3" type="ORF">EYC79_06370</name>
</gene>
<dbReference type="InterPro" id="IPR025285">
    <property type="entry name" value="DUF4145"/>
</dbReference>
<organism evidence="3 4">
    <name type="scientific">Agrobacterium cavarae</name>
    <dbReference type="NCBI Taxonomy" id="2528239"/>
    <lineage>
        <taxon>Bacteria</taxon>
        <taxon>Pseudomonadati</taxon>
        <taxon>Pseudomonadota</taxon>
        <taxon>Alphaproteobacteria</taxon>
        <taxon>Hyphomicrobiales</taxon>
        <taxon>Rhizobiaceae</taxon>
        <taxon>Rhizobium/Agrobacterium group</taxon>
        <taxon>Agrobacterium</taxon>
    </lineage>
</organism>
<name>A0ABY1YB74_9HYPH</name>
<dbReference type="EMBL" id="SISF01000025">
    <property type="protein sequence ID" value="TBN15069.1"/>
    <property type="molecule type" value="Genomic_DNA"/>
</dbReference>
<evidence type="ECO:0000313" key="4">
    <source>
        <dbReference type="Proteomes" id="UP000294239"/>
    </source>
</evidence>